<name>A0A5C6EU18_9BACT</name>
<dbReference type="SUPFAM" id="SSF55920">
    <property type="entry name" value="Creatinase/aminopeptidase"/>
    <property type="match status" value="1"/>
</dbReference>
<feature type="domain" description="Peptidase M24" evidence="1">
    <location>
        <begin position="139"/>
        <end position="340"/>
    </location>
</feature>
<dbReference type="PANTHER" id="PTHR46112:SF3">
    <property type="entry name" value="AMINOPEPTIDASE YPDF"/>
    <property type="match status" value="1"/>
</dbReference>
<dbReference type="EMBL" id="SJPX01000003">
    <property type="protein sequence ID" value="TWU51106.1"/>
    <property type="molecule type" value="Genomic_DNA"/>
</dbReference>
<dbReference type="Pfam" id="PF00557">
    <property type="entry name" value="Peptidase_M24"/>
    <property type="match status" value="1"/>
</dbReference>
<keyword evidence="4" id="KW-1185">Reference proteome</keyword>
<dbReference type="AlphaFoldDB" id="A0A5C6EU18"/>
<evidence type="ECO:0000259" key="2">
    <source>
        <dbReference type="Pfam" id="PF01321"/>
    </source>
</evidence>
<dbReference type="SUPFAM" id="SSF53092">
    <property type="entry name" value="Creatinase/prolidase N-terminal domain"/>
    <property type="match status" value="1"/>
</dbReference>
<evidence type="ECO:0000313" key="3">
    <source>
        <dbReference type="EMBL" id="TWU51106.1"/>
    </source>
</evidence>
<proteinExistence type="predicted"/>
<feature type="domain" description="Creatinase N-terminal" evidence="2">
    <location>
        <begin position="3"/>
        <end position="130"/>
    </location>
</feature>
<dbReference type="InterPro" id="IPR000587">
    <property type="entry name" value="Creatinase_N"/>
</dbReference>
<dbReference type="InterPro" id="IPR000994">
    <property type="entry name" value="Pept_M24"/>
</dbReference>
<organism evidence="3 4">
    <name type="scientific">Rubripirellula reticaptiva</name>
    <dbReference type="NCBI Taxonomy" id="2528013"/>
    <lineage>
        <taxon>Bacteria</taxon>
        <taxon>Pseudomonadati</taxon>
        <taxon>Planctomycetota</taxon>
        <taxon>Planctomycetia</taxon>
        <taxon>Pirellulales</taxon>
        <taxon>Pirellulaceae</taxon>
        <taxon>Rubripirellula</taxon>
    </lineage>
</organism>
<reference evidence="3 4" key="1">
    <citation type="submission" date="2019-02" db="EMBL/GenBank/DDBJ databases">
        <title>Deep-cultivation of Planctomycetes and their phenomic and genomic characterization uncovers novel biology.</title>
        <authorList>
            <person name="Wiegand S."/>
            <person name="Jogler M."/>
            <person name="Boedeker C."/>
            <person name="Pinto D."/>
            <person name="Vollmers J."/>
            <person name="Rivas-Marin E."/>
            <person name="Kohn T."/>
            <person name="Peeters S.H."/>
            <person name="Heuer A."/>
            <person name="Rast P."/>
            <person name="Oberbeckmann S."/>
            <person name="Bunk B."/>
            <person name="Jeske O."/>
            <person name="Meyerdierks A."/>
            <person name="Storesund J.E."/>
            <person name="Kallscheuer N."/>
            <person name="Luecker S."/>
            <person name="Lage O.M."/>
            <person name="Pohl T."/>
            <person name="Merkel B.J."/>
            <person name="Hornburger P."/>
            <person name="Mueller R.-W."/>
            <person name="Bruemmer F."/>
            <person name="Labrenz M."/>
            <person name="Spormann A.M."/>
            <person name="Op Den Camp H."/>
            <person name="Overmann J."/>
            <person name="Amann R."/>
            <person name="Jetten M.S.M."/>
            <person name="Mascher T."/>
            <person name="Medema M.H."/>
            <person name="Devos D.P."/>
            <person name="Kaster A.-K."/>
            <person name="Ovreas L."/>
            <person name="Rohde M."/>
            <person name="Galperin M.Y."/>
            <person name="Jogler C."/>
        </authorList>
    </citation>
    <scope>NUCLEOTIDE SEQUENCE [LARGE SCALE GENOMIC DNA]</scope>
    <source>
        <strain evidence="3 4">Poly59</strain>
    </source>
</reference>
<dbReference type="InterPro" id="IPR050659">
    <property type="entry name" value="Peptidase_M24B"/>
</dbReference>
<dbReference type="CDD" id="cd01092">
    <property type="entry name" value="APP-like"/>
    <property type="match status" value="1"/>
</dbReference>
<dbReference type="GO" id="GO:0016787">
    <property type="term" value="F:hydrolase activity"/>
    <property type="evidence" value="ECO:0007669"/>
    <property type="project" value="UniProtKB-KW"/>
</dbReference>
<evidence type="ECO:0000259" key="1">
    <source>
        <dbReference type="Pfam" id="PF00557"/>
    </source>
</evidence>
<dbReference type="EC" id="3.4.-.-" evidence="3"/>
<dbReference type="Gene3D" id="3.40.350.10">
    <property type="entry name" value="Creatinase/prolidase N-terminal domain"/>
    <property type="match status" value="1"/>
</dbReference>
<dbReference type="Gene3D" id="3.90.230.10">
    <property type="entry name" value="Creatinase/methionine aminopeptidase superfamily"/>
    <property type="match status" value="1"/>
</dbReference>
<dbReference type="Pfam" id="PF01321">
    <property type="entry name" value="Creatinase_N"/>
    <property type="match status" value="1"/>
</dbReference>
<sequence>MKRIDALASKLDELNVDAMLVSDEQNVRYLSGFTGDSSSLLVTSSETIVLSDGRYETQLADECPSLSTVIRPPEQTLAELTAEVLASSSHKRVGIEANAWPLAAFRKLCDTCQSVQWVETTSVVENQRMIKDADEIETTRTAVQIAQRAYQSLLPMLSGRWTECEVAHELEAKMRFLGAEGCSFSPIVAAGPGGALPHYHPTDRRLGDDATLLIDWGAKYRGYASDLTRTIHRPHASDRFRRAYEAVLEAQLASIDAIGPGVKAAAIDAIAREVLSRHGMAEAFKHGLGHGTGLQIHESPRMSASSTETLEAGMIITVEPGVYFAGEFGIRIEDDILVTESGHEVLSDLPKGLEESAWLL</sequence>
<gene>
    <name evidence="3" type="ORF">Poly59_26950</name>
</gene>
<dbReference type="InterPro" id="IPR036005">
    <property type="entry name" value="Creatinase/aminopeptidase-like"/>
</dbReference>
<evidence type="ECO:0000313" key="4">
    <source>
        <dbReference type="Proteomes" id="UP000317977"/>
    </source>
</evidence>
<keyword evidence="3" id="KW-0378">Hydrolase</keyword>
<protein>
    <submittedName>
        <fullName evidence="3">Putative peptidase</fullName>
        <ecNumber evidence="3">3.4.-.-</ecNumber>
    </submittedName>
</protein>
<dbReference type="RefSeq" id="WP_315852587.1">
    <property type="nucleotide sequence ID" value="NZ_SJPX01000003.1"/>
</dbReference>
<dbReference type="InterPro" id="IPR029149">
    <property type="entry name" value="Creatin/AminoP/Spt16_N"/>
</dbReference>
<dbReference type="PANTHER" id="PTHR46112">
    <property type="entry name" value="AMINOPEPTIDASE"/>
    <property type="match status" value="1"/>
</dbReference>
<accession>A0A5C6EU18</accession>
<dbReference type="Proteomes" id="UP000317977">
    <property type="component" value="Unassembled WGS sequence"/>
</dbReference>
<comment type="caution">
    <text evidence="3">The sequence shown here is derived from an EMBL/GenBank/DDBJ whole genome shotgun (WGS) entry which is preliminary data.</text>
</comment>